<feature type="compositionally biased region" description="Basic and acidic residues" evidence="1">
    <location>
        <begin position="133"/>
        <end position="145"/>
    </location>
</feature>
<reference evidence="3 5" key="3">
    <citation type="submission" date="2021-01" db="EMBL/GenBank/DDBJ databases">
        <title>Sequencing the genomes of 1000 actinobacteria strains.</title>
        <authorList>
            <person name="Klenk H.-P."/>
        </authorList>
    </citation>
    <scope>NUCLEOTIDE SEQUENCE [LARGE SCALE GENOMIC DNA]</scope>
    <source>
        <strain evidence="3 5">DSM 20542</strain>
    </source>
</reference>
<feature type="region of interest" description="Disordered" evidence="1">
    <location>
        <begin position="1"/>
        <end position="219"/>
    </location>
</feature>
<evidence type="ECO:0000313" key="2">
    <source>
        <dbReference type="EMBL" id="GGL05683.1"/>
    </source>
</evidence>
<evidence type="ECO:0000313" key="5">
    <source>
        <dbReference type="Proteomes" id="UP000746584"/>
    </source>
</evidence>
<evidence type="ECO:0000256" key="1">
    <source>
        <dbReference type="SAM" id="MobiDB-lite"/>
    </source>
</evidence>
<dbReference type="AlphaFoldDB" id="A0A8H9GBX3"/>
<feature type="compositionally biased region" description="Basic and acidic residues" evidence="1">
    <location>
        <begin position="164"/>
        <end position="182"/>
    </location>
</feature>
<dbReference type="EMBL" id="JAFBCG010000001">
    <property type="protein sequence ID" value="MBM7801071.1"/>
    <property type="molecule type" value="Genomic_DNA"/>
</dbReference>
<evidence type="ECO:0000313" key="4">
    <source>
        <dbReference type="Proteomes" id="UP000648535"/>
    </source>
</evidence>
<accession>A0A8H9GBX3</accession>
<reference evidence="2" key="2">
    <citation type="submission" date="2020-09" db="EMBL/GenBank/DDBJ databases">
        <authorList>
            <person name="Sun Q."/>
            <person name="Ohkuma M."/>
        </authorList>
    </citation>
    <scope>NUCLEOTIDE SEQUENCE</scope>
    <source>
        <strain evidence="2">JCM 1480</strain>
    </source>
</reference>
<protein>
    <submittedName>
        <fullName evidence="2">Uncharacterized protein</fullName>
    </submittedName>
</protein>
<evidence type="ECO:0000313" key="3">
    <source>
        <dbReference type="EMBL" id="MBM7801071.1"/>
    </source>
</evidence>
<feature type="compositionally biased region" description="Low complexity" evidence="1">
    <location>
        <begin position="183"/>
        <end position="196"/>
    </location>
</feature>
<organism evidence="2 4">
    <name type="scientific">Curtobacterium luteum</name>
    <dbReference type="NCBI Taxonomy" id="33881"/>
    <lineage>
        <taxon>Bacteria</taxon>
        <taxon>Bacillati</taxon>
        <taxon>Actinomycetota</taxon>
        <taxon>Actinomycetes</taxon>
        <taxon>Micrococcales</taxon>
        <taxon>Microbacteriaceae</taxon>
        <taxon>Curtobacterium</taxon>
    </lineage>
</organism>
<feature type="compositionally biased region" description="Basic and acidic residues" evidence="1">
    <location>
        <begin position="22"/>
        <end position="62"/>
    </location>
</feature>
<keyword evidence="5" id="KW-1185">Reference proteome</keyword>
<dbReference type="EMBL" id="BMOI01000011">
    <property type="protein sequence ID" value="GGL05683.1"/>
    <property type="molecule type" value="Genomic_DNA"/>
</dbReference>
<name>A0A8H9GBX3_9MICO</name>
<feature type="compositionally biased region" description="Basic and acidic residues" evidence="1">
    <location>
        <begin position="97"/>
        <end position="123"/>
    </location>
</feature>
<dbReference type="Proteomes" id="UP000746584">
    <property type="component" value="Unassembled WGS sequence"/>
</dbReference>
<proteinExistence type="predicted"/>
<gene>
    <name evidence="2" type="ORF">GCM10009769_24850</name>
    <name evidence="3" type="ORF">JOE58_000322</name>
</gene>
<reference evidence="2" key="1">
    <citation type="journal article" date="2014" name="Int. J. Syst. Evol. Microbiol.">
        <title>Complete genome sequence of Corynebacterium casei LMG S-19264T (=DSM 44701T), isolated from a smear-ripened cheese.</title>
        <authorList>
            <consortium name="US DOE Joint Genome Institute (JGI-PGF)"/>
            <person name="Walter F."/>
            <person name="Albersmeier A."/>
            <person name="Kalinowski J."/>
            <person name="Ruckert C."/>
        </authorList>
    </citation>
    <scope>NUCLEOTIDE SEQUENCE</scope>
    <source>
        <strain evidence="2">JCM 1480</strain>
    </source>
</reference>
<dbReference type="Proteomes" id="UP000648535">
    <property type="component" value="Unassembled WGS sequence"/>
</dbReference>
<sequence length="219" mass="23397">MRKQIVRPVSRDADPDADEGEERDRHVDEQQGLPRDDGEREAAGGRPDGEPDEPGRRDHGEGADAEVLACEEPERERHRAGCRHRGREPGGGTDGDEFGRGLHGRGGEARRGEERQPREHDPSASEAVCDGAEQEHGGAEDDRVGPGDPLQADGRGVEFAADGGQRDGEHGVVEHLEQEHRGQAGQASRSRAGAARSGRRTGMVDVGSADTGDSFVVAK</sequence>
<comment type="caution">
    <text evidence="2">The sequence shown here is derived from an EMBL/GenBank/DDBJ whole genome shotgun (WGS) entry which is preliminary data.</text>
</comment>